<evidence type="ECO:0000256" key="4">
    <source>
        <dbReference type="ARBA" id="ARBA00022679"/>
    </source>
</evidence>
<comment type="catalytic activity">
    <reaction evidence="1">
        <text>ATP + protein L-histidine = ADP + protein N-phospho-L-histidine.</text>
        <dbReference type="EC" id="2.7.13.3"/>
    </reaction>
</comment>
<proteinExistence type="predicted"/>
<evidence type="ECO:0000256" key="7">
    <source>
        <dbReference type="ARBA" id="ARBA00022989"/>
    </source>
</evidence>
<feature type="compositionally biased region" description="Low complexity" evidence="8">
    <location>
        <begin position="331"/>
        <end position="343"/>
    </location>
</feature>
<dbReference type="SUPFAM" id="SSF55874">
    <property type="entry name" value="ATPase domain of HSP90 chaperone/DNA topoisomerase II/histidine kinase"/>
    <property type="match status" value="1"/>
</dbReference>
<protein>
    <recommendedName>
        <fullName evidence="2">histidine kinase</fullName>
        <ecNumber evidence="2">2.7.13.3</ecNumber>
    </recommendedName>
</protein>
<keyword evidence="5" id="KW-0812">Transmembrane</keyword>
<dbReference type="GO" id="GO:0005886">
    <property type="term" value="C:plasma membrane"/>
    <property type="evidence" value="ECO:0007669"/>
    <property type="project" value="TreeGrafter"/>
</dbReference>
<dbReference type="EMBL" id="JAEACQ010000356">
    <property type="protein sequence ID" value="MBL7632899.1"/>
    <property type="molecule type" value="Genomic_DNA"/>
</dbReference>
<dbReference type="GO" id="GO:0004673">
    <property type="term" value="F:protein histidine kinase activity"/>
    <property type="evidence" value="ECO:0007669"/>
    <property type="project" value="UniProtKB-EC"/>
</dbReference>
<evidence type="ECO:0000256" key="1">
    <source>
        <dbReference type="ARBA" id="ARBA00000085"/>
    </source>
</evidence>
<dbReference type="InterPro" id="IPR036890">
    <property type="entry name" value="HATPase_C_sf"/>
</dbReference>
<feature type="compositionally biased region" description="Low complexity" evidence="8">
    <location>
        <begin position="383"/>
        <end position="405"/>
    </location>
</feature>
<feature type="compositionally biased region" description="Basic and acidic residues" evidence="8">
    <location>
        <begin position="425"/>
        <end position="441"/>
    </location>
</feature>
<feature type="region of interest" description="Disordered" evidence="8">
    <location>
        <begin position="21"/>
        <end position="54"/>
    </location>
</feature>
<dbReference type="GO" id="GO:0005524">
    <property type="term" value="F:ATP binding"/>
    <property type="evidence" value="ECO:0007669"/>
    <property type="project" value="UniProtKB-KW"/>
</dbReference>
<accession>A0A937RQ67</accession>
<dbReference type="Gene3D" id="3.30.565.10">
    <property type="entry name" value="Histidine kinase-like ATPase, C-terminal domain"/>
    <property type="match status" value="1"/>
</dbReference>
<dbReference type="EC" id="2.7.13.3" evidence="2"/>
<keyword evidence="10" id="KW-0547">Nucleotide-binding</keyword>
<keyword evidence="7" id="KW-1133">Transmembrane helix</keyword>
<reference evidence="10" key="1">
    <citation type="submission" date="2020-12" db="EMBL/GenBank/DDBJ databases">
        <title>Genomic characterization of non-nitrogen-fixing Frankia strains.</title>
        <authorList>
            <person name="Carlos-Shanley C."/>
            <person name="Guerra T."/>
            <person name="Hahn D."/>
        </authorList>
    </citation>
    <scope>NUCLEOTIDE SEQUENCE</scope>
    <source>
        <strain evidence="10">CN6</strain>
    </source>
</reference>
<organism evidence="10 11">
    <name type="scientific">Frankia nepalensis</name>
    <dbReference type="NCBI Taxonomy" id="1836974"/>
    <lineage>
        <taxon>Bacteria</taxon>
        <taxon>Bacillati</taxon>
        <taxon>Actinomycetota</taxon>
        <taxon>Actinomycetes</taxon>
        <taxon>Frankiales</taxon>
        <taxon>Frankiaceae</taxon>
        <taxon>Frankia</taxon>
    </lineage>
</organism>
<evidence type="ECO:0000256" key="6">
    <source>
        <dbReference type="ARBA" id="ARBA00022777"/>
    </source>
</evidence>
<name>A0A937RQ67_9ACTN</name>
<feature type="compositionally biased region" description="Low complexity" evidence="8">
    <location>
        <begin position="358"/>
        <end position="369"/>
    </location>
</feature>
<comment type="caution">
    <text evidence="10">The sequence shown here is derived from an EMBL/GenBank/DDBJ whole genome shotgun (WGS) entry which is preliminary data.</text>
</comment>
<feature type="domain" description="Histidine kinase" evidence="9">
    <location>
        <begin position="171"/>
        <end position="277"/>
    </location>
</feature>
<evidence type="ECO:0000256" key="2">
    <source>
        <dbReference type="ARBA" id="ARBA00012438"/>
    </source>
</evidence>
<dbReference type="GO" id="GO:0000160">
    <property type="term" value="P:phosphorelay signal transduction system"/>
    <property type="evidence" value="ECO:0007669"/>
    <property type="project" value="TreeGrafter"/>
</dbReference>
<dbReference type="AlphaFoldDB" id="A0A937RQ67"/>
<evidence type="ECO:0000313" key="10">
    <source>
        <dbReference type="EMBL" id="MBL7632899.1"/>
    </source>
</evidence>
<gene>
    <name evidence="10" type="ORF">I7412_38255</name>
</gene>
<evidence type="ECO:0000256" key="3">
    <source>
        <dbReference type="ARBA" id="ARBA00022553"/>
    </source>
</evidence>
<evidence type="ECO:0000313" key="11">
    <source>
        <dbReference type="Proteomes" id="UP000604475"/>
    </source>
</evidence>
<evidence type="ECO:0000256" key="5">
    <source>
        <dbReference type="ARBA" id="ARBA00022692"/>
    </source>
</evidence>
<dbReference type="PANTHER" id="PTHR45436:SF5">
    <property type="entry name" value="SENSOR HISTIDINE KINASE TRCS"/>
    <property type="match status" value="1"/>
</dbReference>
<dbReference type="Proteomes" id="UP000604475">
    <property type="component" value="Unassembled WGS sequence"/>
</dbReference>
<dbReference type="InterPro" id="IPR003594">
    <property type="entry name" value="HATPase_dom"/>
</dbReference>
<dbReference type="InterPro" id="IPR005467">
    <property type="entry name" value="His_kinase_dom"/>
</dbReference>
<dbReference type="SMART" id="SM00387">
    <property type="entry name" value="HATPase_c"/>
    <property type="match status" value="1"/>
</dbReference>
<keyword evidence="7" id="KW-0472">Membrane</keyword>
<dbReference type="RefSeq" id="WP_203006098.1">
    <property type="nucleotide sequence ID" value="NZ_JADWYU010000030.1"/>
</dbReference>
<keyword evidence="4" id="KW-0808">Transferase</keyword>
<feature type="compositionally biased region" description="Low complexity" evidence="8">
    <location>
        <begin position="39"/>
        <end position="54"/>
    </location>
</feature>
<dbReference type="PANTHER" id="PTHR45436">
    <property type="entry name" value="SENSOR HISTIDINE KINASE YKOH"/>
    <property type="match status" value="1"/>
</dbReference>
<sequence>MTTRARELLNRSRAFWDGSRAAATQLLGPPPRDALPHRPGATAAPAPGATAAPAPGAAAESALSAICADLALRDLNLVDALLSQLEDMESREEDADRLAELYRLDHLAARLRRNAENLRVLAGRDADDGSAETASLVDVIRGAMSSIDHYQRVSVGRVANLGVVGFAAEDVSRLLSELLDNATKSSPPHTEVRVGAHLTESGSALLRVQDDGIGVPAERLRELNERLSAPPVLDDDAVRHMGLAVVCRLASRHGIRAWLDHRAPHGTTASVLLPAALVCELPDAAWSGLRTVAARAGTAADTGPAAVPAMAPGLDAADRPPLPNRRATETRPPAAGRPAVPASRRAEAEPAPPPRPAAAPTTAGTTASGLPRRVAHSLRDSSGDGAAGSANGAAPSPVADSAADLAADRAASHQQLLADLDAFSDGERAAREDQEDKGSEP</sequence>
<keyword evidence="6" id="KW-0418">Kinase</keyword>
<keyword evidence="3" id="KW-0597">Phosphoprotein</keyword>
<dbReference type="Pfam" id="PF02518">
    <property type="entry name" value="HATPase_c"/>
    <property type="match status" value="1"/>
</dbReference>
<feature type="region of interest" description="Disordered" evidence="8">
    <location>
        <begin position="299"/>
        <end position="441"/>
    </location>
</feature>
<dbReference type="PROSITE" id="PS50109">
    <property type="entry name" value="HIS_KIN"/>
    <property type="match status" value="1"/>
</dbReference>
<keyword evidence="11" id="KW-1185">Reference proteome</keyword>
<evidence type="ECO:0000256" key="8">
    <source>
        <dbReference type="SAM" id="MobiDB-lite"/>
    </source>
</evidence>
<evidence type="ECO:0000259" key="9">
    <source>
        <dbReference type="PROSITE" id="PS50109"/>
    </source>
</evidence>
<keyword evidence="10" id="KW-0067">ATP-binding</keyword>
<dbReference type="InterPro" id="IPR050428">
    <property type="entry name" value="TCS_sensor_his_kinase"/>
</dbReference>